<feature type="domain" description="Cadherin-like" evidence="2">
    <location>
        <begin position="462"/>
        <end position="554"/>
    </location>
</feature>
<dbReference type="InterPro" id="IPR013783">
    <property type="entry name" value="Ig-like_fold"/>
</dbReference>
<evidence type="ECO:0000259" key="2">
    <source>
        <dbReference type="Pfam" id="PF17892"/>
    </source>
</evidence>
<dbReference type="Pfam" id="PF17963">
    <property type="entry name" value="Big_9"/>
    <property type="match status" value="2"/>
</dbReference>
<dbReference type="AlphaFoldDB" id="A0A381ZB25"/>
<dbReference type="InterPro" id="IPR040853">
    <property type="entry name" value="RapA2_cadherin-like"/>
</dbReference>
<feature type="domain" description="Cadherin-like" evidence="2">
    <location>
        <begin position="94"/>
        <end position="182"/>
    </location>
</feature>
<dbReference type="Gene3D" id="2.60.40.10">
    <property type="entry name" value="Immunoglobulins"/>
    <property type="match status" value="2"/>
</dbReference>
<dbReference type="NCBIfam" id="NF012211">
    <property type="entry name" value="tand_rpt_95"/>
    <property type="match status" value="6"/>
</dbReference>
<reference evidence="3" key="1">
    <citation type="submission" date="2018-05" db="EMBL/GenBank/DDBJ databases">
        <authorList>
            <person name="Lanie J.A."/>
            <person name="Ng W.-L."/>
            <person name="Kazmierczak K.M."/>
            <person name="Andrzejewski T.M."/>
            <person name="Davidsen T.M."/>
            <person name="Wayne K.J."/>
            <person name="Tettelin H."/>
            <person name="Glass J.I."/>
            <person name="Rusch D."/>
            <person name="Podicherti R."/>
            <person name="Tsui H.-C.T."/>
            <person name="Winkler M.E."/>
        </authorList>
    </citation>
    <scope>NUCLEOTIDE SEQUENCE</scope>
</reference>
<dbReference type="Pfam" id="PF17803">
    <property type="entry name" value="Cadherin_4"/>
    <property type="match status" value="1"/>
</dbReference>
<name>A0A381ZB25_9ZZZZ</name>
<evidence type="ECO:0000259" key="1">
    <source>
        <dbReference type="Pfam" id="PF17803"/>
    </source>
</evidence>
<dbReference type="InterPro" id="IPR041690">
    <property type="entry name" value="Cadherin_5"/>
</dbReference>
<accession>A0A381ZB25</accession>
<gene>
    <name evidence="3" type="ORF">METZ01_LOCUS139168</name>
</gene>
<evidence type="ECO:0008006" key="4">
    <source>
        <dbReference type="Google" id="ProtNLM"/>
    </source>
</evidence>
<dbReference type="Gene3D" id="2.60.40.2810">
    <property type="match status" value="4"/>
</dbReference>
<feature type="non-terminal residue" evidence="3">
    <location>
        <position position="643"/>
    </location>
</feature>
<feature type="domain" description="RapA2 cadherin-like" evidence="1">
    <location>
        <begin position="358"/>
        <end position="427"/>
    </location>
</feature>
<dbReference type="Pfam" id="PF17892">
    <property type="entry name" value="Cadherin_5"/>
    <property type="match status" value="2"/>
</dbReference>
<feature type="non-terminal residue" evidence="3">
    <location>
        <position position="1"/>
    </location>
</feature>
<dbReference type="EMBL" id="UINC01020590">
    <property type="protein sequence ID" value="SVA86314.1"/>
    <property type="molecule type" value="Genomic_DNA"/>
</dbReference>
<sequence length="643" mass="68412">VNDPPTITLPESFTFDEDGSLVVDFTGYVDDIDEDGLTLTVSDNDSVTVNIVDFSVTFGAVQDWNGTETLTFTINDNQGRDIAVDEVEIIVSPVNDAPVLDSIGVQETDEDVSLTIAISAGDVDDTELAFSVSSDNDAVTVSITGDSLTMVPALNYNGSAGITVTVSDGILADSETFELTVTPVNDPPTITLPESFTFDEDGSLVVDFTGYVDDIDEDGLTLTVSDNDSVTVNIVDFSVTFGAVQDWNGSEIITFTVNDNQGGEASDNVDVIVTPVNDAPVLSVIADTSTAEDIPLTMTLSGEDVENAELSFNASSDNDTVAVSIAGDQLTITPALNYFGTANITVTVSDGFLTDSETFILTVNAVNDAPSANNDTYVTLEETTLIVEEPGVLMNDGDVDGDILFVILVSDVENGTLTLDSLGSFVYQPADGFNGFDNFIYEVSDGNLSDTANVIIDVGAENDAPIANNDIYNTEEDEILTVDAPGVLLNDSDEDLDTLYTELYSNAIHGDVVLNSDGSFIYEPNGNYNGSDEFIYRAFDGYAYSNFDTVSITIVPINDAPVITGQVALVTLEDTPLEITLDNLLVTDVDNIYPDNFTMTVLSGDNYTVEGTTITPDSDFDQDITVPVFVDDGEAADSLSNTF</sequence>
<organism evidence="3">
    <name type="scientific">marine metagenome</name>
    <dbReference type="NCBI Taxonomy" id="408172"/>
    <lineage>
        <taxon>unclassified sequences</taxon>
        <taxon>metagenomes</taxon>
        <taxon>ecological metagenomes</taxon>
    </lineage>
</organism>
<evidence type="ECO:0000313" key="3">
    <source>
        <dbReference type="EMBL" id="SVA86314.1"/>
    </source>
</evidence>
<protein>
    <recommendedName>
        <fullName evidence="4">Cadherin domain-containing protein</fullName>
    </recommendedName>
</protein>
<proteinExistence type="predicted"/>